<accession>A0A143BJQ3</accession>
<sequence>MPTSLRIIQGANRTLGGIAPRVVARLNQRLFSTPRRFAPKDWELDFEALGTRERLPNGASILMAGAGARTVALIHGWEGRATQFAHFAPALLSAGFRVIGVDGPGHGHSRGSQSDPYLFAETLHEVAERHGPLYGLVGHSMGGGSIGIALSAGLSTQRAVLIASPASLHDALHRFANAMHMPASATHHFVETLRSQVVQRGHSTVDVLELVATLPTPALVIHARDDREVPFADGERIARAWHQATLLEVEGVGHRRIMRSPEVIAATVQFLTN</sequence>
<dbReference type="RefSeq" id="WP_043580700.1">
    <property type="nucleotide sequence ID" value="NZ_CP011454.1"/>
</dbReference>
<name>A0A143BJQ3_9BACT</name>
<keyword evidence="3" id="KW-1185">Reference proteome</keyword>
<evidence type="ECO:0000313" key="3">
    <source>
        <dbReference type="Proteomes" id="UP000076404"/>
    </source>
</evidence>
<dbReference type="KEGG" id="gph:GEMMAAP_11385"/>
<dbReference type="InterPro" id="IPR029058">
    <property type="entry name" value="AB_hydrolase_fold"/>
</dbReference>
<dbReference type="eggNOG" id="COG1073">
    <property type="taxonomic scope" value="Bacteria"/>
</dbReference>
<feature type="domain" description="AB hydrolase-1" evidence="1">
    <location>
        <begin position="73"/>
        <end position="266"/>
    </location>
</feature>
<dbReference type="AlphaFoldDB" id="A0A143BJQ3"/>
<proteinExistence type="predicted"/>
<dbReference type="OrthoDB" id="9785847at2"/>
<dbReference type="InterPro" id="IPR000073">
    <property type="entry name" value="AB_hydrolase_1"/>
</dbReference>
<dbReference type="PANTHER" id="PTHR43689:SF8">
    <property type="entry name" value="ALPHA_BETA-HYDROLASES SUPERFAMILY PROTEIN"/>
    <property type="match status" value="1"/>
</dbReference>
<reference evidence="2 3" key="1">
    <citation type="journal article" date="2014" name="Proc. Natl. Acad. Sci. U.S.A.">
        <title>Functional type 2 photosynthetic reaction centers found in the rare bacterial phylum Gemmatimonadetes.</title>
        <authorList>
            <person name="Zeng Y."/>
            <person name="Feng F."/>
            <person name="Medova H."/>
            <person name="Dean J."/>
            <person name="Koblizek M."/>
        </authorList>
    </citation>
    <scope>NUCLEOTIDE SEQUENCE [LARGE SCALE GENOMIC DNA]</scope>
    <source>
        <strain evidence="2 3">AP64</strain>
    </source>
</reference>
<organism evidence="2 3">
    <name type="scientific">Gemmatimonas phototrophica</name>
    <dbReference type="NCBI Taxonomy" id="1379270"/>
    <lineage>
        <taxon>Bacteria</taxon>
        <taxon>Pseudomonadati</taxon>
        <taxon>Gemmatimonadota</taxon>
        <taxon>Gemmatimonadia</taxon>
        <taxon>Gemmatimonadales</taxon>
        <taxon>Gemmatimonadaceae</taxon>
        <taxon>Gemmatimonas</taxon>
    </lineage>
</organism>
<dbReference type="Proteomes" id="UP000076404">
    <property type="component" value="Chromosome"/>
</dbReference>
<dbReference type="EMBL" id="CP011454">
    <property type="protein sequence ID" value="AMW05248.1"/>
    <property type="molecule type" value="Genomic_DNA"/>
</dbReference>
<protein>
    <recommendedName>
        <fullName evidence="1">AB hydrolase-1 domain-containing protein</fullName>
    </recommendedName>
</protein>
<evidence type="ECO:0000259" key="1">
    <source>
        <dbReference type="Pfam" id="PF12697"/>
    </source>
</evidence>
<gene>
    <name evidence="2" type="ORF">GEMMAAP_11385</name>
</gene>
<dbReference type="Gene3D" id="3.40.50.1820">
    <property type="entry name" value="alpha/beta hydrolase"/>
    <property type="match status" value="1"/>
</dbReference>
<dbReference type="STRING" id="1379270.GEMMAAP_11385"/>
<evidence type="ECO:0000313" key="2">
    <source>
        <dbReference type="EMBL" id="AMW05248.1"/>
    </source>
</evidence>
<dbReference type="PANTHER" id="PTHR43689">
    <property type="entry name" value="HYDROLASE"/>
    <property type="match status" value="1"/>
</dbReference>
<reference evidence="2 3" key="2">
    <citation type="journal article" date="2016" name="Environ. Microbiol. Rep.">
        <title>Metagenomic evidence for the presence of phototrophic Gemmatimonadetes bacteria in diverse environments.</title>
        <authorList>
            <person name="Zeng Y."/>
            <person name="Baumbach J."/>
            <person name="Barbosa E.G."/>
            <person name="Azevedo V."/>
            <person name="Zhang C."/>
            <person name="Koblizek M."/>
        </authorList>
    </citation>
    <scope>NUCLEOTIDE SEQUENCE [LARGE SCALE GENOMIC DNA]</scope>
    <source>
        <strain evidence="2 3">AP64</strain>
    </source>
</reference>
<dbReference type="SUPFAM" id="SSF53474">
    <property type="entry name" value="alpha/beta-Hydrolases"/>
    <property type="match status" value="1"/>
</dbReference>
<dbReference type="Pfam" id="PF12697">
    <property type="entry name" value="Abhydrolase_6"/>
    <property type="match status" value="1"/>
</dbReference>